<protein>
    <submittedName>
        <fullName evidence="1">2248_t:CDS:1</fullName>
    </submittedName>
</protein>
<evidence type="ECO:0000313" key="2">
    <source>
        <dbReference type="Proteomes" id="UP000789525"/>
    </source>
</evidence>
<dbReference type="EMBL" id="CAJVPT010018179">
    <property type="protein sequence ID" value="CAG8632065.1"/>
    <property type="molecule type" value="Genomic_DNA"/>
</dbReference>
<reference evidence="1" key="1">
    <citation type="submission" date="2021-06" db="EMBL/GenBank/DDBJ databases">
        <authorList>
            <person name="Kallberg Y."/>
            <person name="Tangrot J."/>
            <person name="Rosling A."/>
        </authorList>
    </citation>
    <scope>NUCLEOTIDE SEQUENCE</scope>
    <source>
        <strain evidence="1">CL356</strain>
    </source>
</reference>
<proteinExistence type="predicted"/>
<feature type="non-terminal residue" evidence="1">
    <location>
        <position position="1"/>
    </location>
</feature>
<evidence type="ECO:0000313" key="1">
    <source>
        <dbReference type="EMBL" id="CAG8632065.1"/>
    </source>
</evidence>
<name>A0ACA9NBT8_9GLOM</name>
<accession>A0ACA9NBT8</accession>
<gene>
    <name evidence="1" type="ORF">ACOLOM_LOCUS7668</name>
</gene>
<organism evidence="1 2">
    <name type="scientific">Acaulospora colombiana</name>
    <dbReference type="NCBI Taxonomy" id="27376"/>
    <lineage>
        <taxon>Eukaryota</taxon>
        <taxon>Fungi</taxon>
        <taxon>Fungi incertae sedis</taxon>
        <taxon>Mucoromycota</taxon>
        <taxon>Glomeromycotina</taxon>
        <taxon>Glomeromycetes</taxon>
        <taxon>Diversisporales</taxon>
        <taxon>Acaulosporaceae</taxon>
        <taxon>Acaulospora</taxon>
    </lineage>
</organism>
<dbReference type="Proteomes" id="UP000789525">
    <property type="component" value="Unassembled WGS sequence"/>
</dbReference>
<sequence>VIKGIDKTTTPLKIIMSDIPLMQQVRLDSPRIYRRLVIYIDLPISQLLHQLSGIRRELRGDDILQLSICRIAGDHGCSYVRLSTRYIWLYLLNENQQRIYSDIARSVNNYRLLTPSRPRRSLRTTLEQIQTTVQRNSFLAVPTQNNLTPDQDAREILNSDLFDGSPQQFCFFGPDSSPD</sequence>
<comment type="caution">
    <text evidence="1">The sequence shown here is derived from an EMBL/GenBank/DDBJ whole genome shotgun (WGS) entry which is preliminary data.</text>
</comment>
<keyword evidence="2" id="KW-1185">Reference proteome</keyword>